<gene>
    <name evidence="1" type="ORF">HMPREF9098_1390</name>
</gene>
<dbReference type="AlphaFoldDB" id="F0EZV6"/>
<protein>
    <submittedName>
        <fullName evidence="1">Uncharacterized protein</fullName>
    </submittedName>
</protein>
<sequence>MPAKQSFSTRLLRPAATFLLPLNEYLSLKVVFRPFLWDGKTIDTELRLDLHNCAAVAVFARFN</sequence>
<comment type="caution">
    <text evidence="1">The sequence shown here is derived from an EMBL/GenBank/DDBJ whole genome shotgun (WGS) entry which is preliminary data.</text>
</comment>
<dbReference type="HOGENOM" id="CLU_2879898_0_0_4"/>
<dbReference type="Proteomes" id="UP000004088">
    <property type="component" value="Unassembled WGS sequence"/>
</dbReference>
<keyword evidence="2" id="KW-1185">Reference proteome</keyword>
<name>F0EZV6_9NEIS</name>
<accession>F0EZV6</accession>
<evidence type="ECO:0000313" key="2">
    <source>
        <dbReference type="Proteomes" id="UP000004088"/>
    </source>
</evidence>
<organism evidence="1 2">
    <name type="scientific">Kingella denitrificans ATCC 33394</name>
    <dbReference type="NCBI Taxonomy" id="888741"/>
    <lineage>
        <taxon>Bacteria</taxon>
        <taxon>Pseudomonadati</taxon>
        <taxon>Pseudomonadota</taxon>
        <taxon>Betaproteobacteria</taxon>
        <taxon>Neisseriales</taxon>
        <taxon>Neisseriaceae</taxon>
        <taxon>Kingella</taxon>
    </lineage>
</organism>
<evidence type="ECO:0000313" key="1">
    <source>
        <dbReference type="EMBL" id="EGC17135.1"/>
    </source>
</evidence>
<proteinExistence type="predicted"/>
<dbReference type="EMBL" id="AEWV01000022">
    <property type="protein sequence ID" value="EGC17135.1"/>
    <property type="molecule type" value="Genomic_DNA"/>
</dbReference>
<dbReference type="RefSeq" id="WP_003782994.1">
    <property type="nucleotide sequence ID" value="NZ_GL870929.1"/>
</dbReference>
<dbReference type="STRING" id="888741.HMPREF9098_1390"/>
<reference evidence="1 2" key="1">
    <citation type="submission" date="2011-01" db="EMBL/GenBank/DDBJ databases">
        <authorList>
            <person name="Muzny D."/>
            <person name="Qin X."/>
            <person name="Deng J."/>
            <person name="Jiang H."/>
            <person name="Liu Y."/>
            <person name="Qu J."/>
            <person name="Song X.-Z."/>
            <person name="Zhang L."/>
            <person name="Thornton R."/>
            <person name="Coyle M."/>
            <person name="Francisco L."/>
            <person name="Jackson L."/>
            <person name="Javaid M."/>
            <person name="Korchina V."/>
            <person name="Kovar C."/>
            <person name="Mata R."/>
            <person name="Mathew T."/>
            <person name="Ngo R."/>
            <person name="Nguyen L."/>
            <person name="Nguyen N."/>
            <person name="Okwuonu G."/>
            <person name="Ongeri F."/>
            <person name="Pham C."/>
            <person name="Simmons D."/>
            <person name="Wilczek-Boney K."/>
            <person name="Hale W."/>
            <person name="Jakkamsetti A."/>
            <person name="Pham P."/>
            <person name="Ruth R."/>
            <person name="San Lucas F."/>
            <person name="Warren J."/>
            <person name="Zhang J."/>
            <person name="Zhao Z."/>
            <person name="Zhou C."/>
            <person name="Zhu D."/>
            <person name="Lee S."/>
            <person name="Bess C."/>
            <person name="Blankenburg K."/>
            <person name="Forbes L."/>
            <person name="Fu Q."/>
            <person name="Gubbala S."/>
            <person name="Hirani K."/>
            <person name="Jayaseelan J.C."/>
            <person name="Lara F."/>
            <person name="Munidasa M."/>
            <person name="Palculict T."/>
            <person name="Patil S."/>
            <person name="Pu L.-L."/>
            <person name="Saada N."/>
            <person name="Tang L."/>
            <person name="Weissenberger G."/>
            <person name="Zhu Y."/>
            <person name="Hemphill L."/>
            <person name="Shang Y."/>
            <person name="Youmans B."/>
            <person name="Ayvaz T."/>
            <person name="Ross M."/>
            <person name="Santibanez J."/>
            <person name="Aqrawi P."/>
            <person name="Gross S."/>
            <person name="Joshi V."/>
            <person name="Fowler G."/>
            <person name="Nazareth L."/>
            <person name="Reid J."/>
            <person name="Worley K."/>
            <person name="Petrosino J."/>
            <person name="Highlander S."/>
            <person name="Gibbs R."/>
        </authorList>
    </citation>
    <scope>NUCLEOTIDE SEQUENCE [LARGE SCALE GENOMIC DNA]</scope>
    <source>
        <strain evidence="1 2">ATCC 33394</strain>
    </source>
</reference>